<accession>A0A445M072</accession>
<dbReference type="Pfam" id="PF14547">
    <property type="entry name" value="Hydrophob_seed"/>
    <property type="match status" value="1"/>
</dbReference>
<dbReference type="Proteomes" id="UP000289340">
    <property type="component" value="Chromosome 1"/>
</dbReference>
<dbReference type="SMART" id="SM00499">
    <property type="entry name" value="AAI"/>
    <property type="match status" value="1"/>
</dbReference>
<dbReference type="InterPro" id="IPR027923">
    <property type="entry name" value="Hydrophob_seed_dom"/>
</dbReference>
<dbReference type="EMBL" id="QZWG01000001">
    <property type="protein sequence ID" value="RZC28982.1"/>
    <property type="molecule type" value="Genomic_DNA"/>
</dbReference>
<dbReference type="CDD" id="cd01958">
    <property type="entry name" value="HPS_like"/>
    <property type="match status" value="1"/>
</dbReference>
<comment type="caution">
    <text evidence="3">The sequence shown here is derived from an EMBL/GenBank/DDBJ whole genome shotgun (WGS) entry which is preliminary data.</text>
</comment>
<evidence type="ECO:0000313" key="3">
    <source>
        <dbReference type="EMBL" id="RZC28982.1"/>
    </source>
</evidence>
<comment type="similarity">
    <text evidence="1">Belongs to the plant LTP family. PEARLI1 subfamily.</text>
</comment>
<feature type="domain" description="Bifunctional inhibitor/plant lipid transfer protein/seed storage helical" evidence="2">
    <location>
        <begin position="168"/>
        <end position="250"/>
    </location>
</feature>
<dbReference type="InterPro" id="IPR051636">
    <property type="entry name" value="Plant_LTP/defense-related"/>
</dbReference>
<name>A0A445M072_GLYSO</name>
<protein>
    <submittedName>
        <fullName evidence="3">Putative lipid-binding protein</fullName>
    </submittedName>
</protein>
<gene>
    <name evidence="3" type="ORF">D0Y65_000812</name>
</gene>
<dbReference type="InterPro" id="IPR016140">
    <property type="entry name" value="Bifunc_inhib/LTP/seed_store"/>
</dbReference>
<keyword evidence="4" id="KW-1185">Reference proteome</keyword>
<evidence type="ECO:0000256" key="1">
    <source>
        <dbReference type="ARBA" id="ARBA00008965"/>
    </source>
</evidence>
<dbReference type="SUPFAM" id="SSF47699">
    <property type="entry name" value="Bifunctional inhibitor/lipid-transfer protein/seed storage 2S albumin"/>
    <property type="match status" value="1"/>
</dbReference>
<organism evidence="3 4">
    <name type="scientific">Glycine soja</name>
    <name type="common">Wild soybean</name>
    <dbReference type="NCBI Taxonomy" id="3848"/>
    <lineage>
        <taxon>Eukaryota</taxon>
        <taxon>Viridiplantae</taxon>
        <taxon>Streptophyta</taxon>
        <taxon>Embryophyta</taxon>
        <taxon>Tracheophyta</taxon>
        <taxon>Spermatophyta</taxon>
        <taxon>Magnoliopsida</taxon>
        <taxon>eudicotyledons</taxon>
        <taxon>Gunneridae</taxon>
        <taxon>Pentapetalae</taxon>
        <taxon>rosids</taxon>
        <taxon>fabids</taxon>
        <taxon>Fabales</taxon>
        <taxon>Fabaceae</taxon>
        <taxon>Papilionoideae</taxon>
        <taxon>50 kb inversion clade</taxon>
        <taxon>NPAAA clade</taxon>
        <taxon>indigoferoid/millettioid clade</taxon>
        <taxon>Phaseoleae</taxon>
        <taxon>Glycine</taxon>
        <taxon>Glycine subgen. Soja</taxon>
    </lineage>
</organism>
<evidence type="ECO:0000259" key="2">
    <source>
        <dbReference type="SMART" id="SM00499"/>
    </source>
</evidence>
<dbReference type="AlphaFoldDB" id="A0A445M072"/>
<dbReference type="InterPro" id="IPR036312">
    <property type="entry name" value="Bifun_inhib/LTP/seed_sf"/>
</dbReference>
<reference evidence="3 4" key="1">
    <citation type="submission" date="2018-09" db="EMBL/GenBank/DDBJ databases">
        <title>A high-quality reference genome of wild soybean provides a powerful tool to mine soybean genomes.</title>
        <authorList>
            <person name="Xie M."/>
            <person name="Chung C.Y.L."/>
            <person name="Li M.-W."/>
            <person name="Wong F.-L."/>
            <person name="Chan T.-F."/>
            <person name="Lam H.-M."/>
        </authorList>
    </citation>
    <scope>NUCLEOTIDE SEQUENCE [LARGE SCALE GENOMIC DNA]</scope>
    <source>
        <strain evidence="4">cv. W05</strain>
        <tissue evidence="3">Hypocotyl of etiolated seedlings</tissue>
    </source>
</reference>
<proteinExistence type="inferred from homology"/>
<dbReference type="PANTHER" id="PTHR31731">
    <property type="match status" value="1"/>
</dbReference>
<dbReference type="Gene3D" id="1.10.110.10">
    <property type="entry name" value="Plant lipid-transfer and hydrophobic proteins"/>
    <property type="match status" value="1"/>
</dbReference>
<sequence>MGCPCCISTATIVITHASVSKTNDKIILPQKRSELRSNRSVSLNKFVIEAGETKESTYVLLGGGNRPIYNSLDLGLFGFNSFAGNDVPQIHKMFNDPYGPSNMGLNRLYKHEFLKDFLSTGQHGKNPMASKGYPLHGLQTKLIEKAQADNLPCPPKSTIPPSSSPQKCPKDTLKFGVCGSWLGLVKEVIGTKPSEECCILLKGLADLEAALCLCTAIKANVLGAVKVKVHVAVSLLVNACGKKVPSGFVCA</sequence>
<evidence type="ECO:0000313" key="4">
    <source>
        <dbReference type="Proteomes" id="UP000289340"/>
    </source>
</evidence>